<comment type="caution">
    <text evidence="3">The sequence shown here is derived from an EMBL/GenBank/DDBJ whole genome shotgun (WGS) entry which is preliminary data.</text>
</comment>
<dbReference type="AlphaFoldDB" id="A0A318SX21"/>
<dbReference type="Proteomes" id="UP000247454">
    <property type="component" value="Unassembled WGS sequence"/>
</dbReference>
<proteinExistence type="predicted"/>
<dbReference type="EMBL" id="QJTF01000023">
    <property type="protein sequence ID" value="PYE86531.1"/>
    <property type="molecule type" value="Genomic_DNA"/>
</dbReference>
<protein>
    <submittedName>
        <fullName evidence="3">Glycosyl transferase family 90</fullName>
    </submittedName>
</protein>
<dbReference type="PANTHER" id="PTHR12203">
    <property type="entry name" value="KDEL LYS-ASP-GLU-LEU CONTAINING - RELATED"/>
    <property type="match status" value="1"/>
</dbReference>
<keyword evidence="1 3" id="KW-0808">Transferase</keyword>
<evidence type="ECO:0000259" key="2">
    <source>
        <dbReference type="SMART" id="SM00672"/>
    </source>
</evidence>
<reference evidence="3 4" key="1">
    <citation type="submission" date="2018-06" db="EMBL/GenBank/DDBJ databases">
        <title>Genomic Encyclopedia of Type Strains, Phase III (KMG-III): the genomes of soil and plant-associated and newly described type strains.</title>
        <authorList>
            <person name="Whitman W."/>
        </authorList>
    </citation>
    <scope>NUCLEOTIDE SEQUENCE [LARGE SCALE GENOMIC DNA]</scope>
    <source>
        <strain evidence="3 4">ORS 1419</strain>
    </source>
</reference>
<name>A0A318SX21_9HYPH</name>
<dbReference type="InterPro" id="IPR006598">
    <property type="entry name" value="CAP10"/>
</dbReference>
<dbReference type="RefSeq" id="WP_110753908.1">
    <property type="nucleotide sequence ID" value="NZ_QJTF01000023.1"/>
</dbReference>
<dbReference type="InterPro" id="IPR051091">
    <property type="entry name" value="O-Glucosyltr/Glycosyltrsf_90"/>
</dbReference>
<sequence>MSVRALYYIKNFITDNIPQSIFYEKLSRTLDDYSSNEIESLLYRVNYYNKLNNEFSLNSATINNIDKNKSLYYYDLKQYARYFQPDIRISYVFGDVITIPDEPSIVKSRPIDGNNPNSVIMNLNKVRHFKEAKDTLSFRAKKNMAVWRGRSNNIKRVNLAKLYHDSPLCDIGLVNGELPELMKPWLSMEQQLGYKYIVSVEGNDVATNLKWIMSSNSLCMMPKCVYETWFMEGLLVPGFHFVLLNDDISDLEEKISYYNDNPAEAEEIIKSAQMYTSMFYNKREEKLISILILLKYFSLSGQITLNGQLESLSESVIKGLMSGKTDADRPEQQLLFGAGNVRAESPILAA</sequence>
<organism evidence="3 4">
    <name type="scientific">Phyllobacterium leguminum</name>
    <dbReference type="NCBI Taxonomy" id="314237"/>
    <lineage>
        <taxon>Bacteria</taxon>
        <taxon>Pseudomonadati</taxon>
        <taxon>Pseudomonadota</taxon>
        <taxon>Alphaproteobacteria</taxon>
        <taxon>Hyphomicrobiales</taxon>
        <taxon>Phyllobacteriaceae</taxon>
        <taxon>Phyllobacterium</taxon>
    </lineage>
</organism>
<evidence type="ECO:0000313" key="3">
    <source>
        <dbReference type="EMBL" id="PYE86531.1"/>
    </source>
</evidence>
<evidence type="ECO:0000313" key="4">
    <source>
        <dbReference type="Proteomes" id="UP000247454"/>
    </source>
</evidence>
<accession>A0A318SX21</accession>
<gene>
    <name evidence="3" type="ORF">C7477_12322</name>
</gene>
<feature type="domain" description="Glycosyl transferase CAP10" evidence="2">
    <location>
        <begin position="96"/>
        <end position="297"/>
    </location>
</feature>
<dbReference type="OrthoDB" id="767964at2"/>
<evidence type="ECO:0000256" key="1">
    <source>
        <dbReference type="ARBA" id="ARBA00022679"/>
    </source>
</evidence>
<dbReference type="GO" id="GO:0016740">
    <property type="term" value="F:transferase activity"/>
    <property type="evidence" value="ECO:0007669"/>
    <property type="project" value="UniProtKB-KW"/>
</dbReference>
<dbReference type="SMART" id="SM00672">
    <property type="entry name" value="CAP10"/>
    <property type="match status" value="1"/>
</dbReference>
<dbReference type="Pfam" id="PF05686">
    <property type="entry name" value="Glyco_transf_90"/>
    <property type="match status" value="1"/>
</dbReference>
<dbReference type="PANTHER" id="PTHR12203:SF35">
    <property type="entry name" value="PROTEIN O-GLUCOSYLTRANSFERASE 1"/>
    <property type="match status" value="1"/>
</dbReference>
<keyword evidence="4" id="KW-1185">Reference proteome</keyword>